<comment type="caution">
    <text evidence="1">The sequence shown here is derived from an EMBL/GenBank/DDBJ whole genome shotgun (WGS) entry which is preliminary data.</text>
</comment>
<dbReference type="EMBL" id="JAENIL010000016">
    <property type="protein sequence ID" value="MBK1877295.1"/>
    <property type="molecule type" value="Genomic_DNA"/>
</dbReference>
<protein>
    <submittedName>
        <fullName evidence="1">Uncharacterized protein</fullName>
    </submittedName>
</protein>
<sequence length="52" mass="5508">MANKKNGKWVVAAVLGSVLLASAIAFFVQQQINANQGKPPTKQPFQPEAVDG</sequence>
<dbReference type="AlphaFoldDB" id="A0A934VQV3"/>
<accession>A0A934VQV3</accession>
<evidence type="ECO:0000313" key="1">
    <source>
        <dbReference type="EMBL" id="MBK1877295.1"/>
    </source>
</evidence>
<reference evidence="1" key="1">
    <citation type="submission" date="2021-01" db="EMBL/GenBank/DDBJ databases">
        <title>Modified the classification status of verrucomicrobia.</title>
        <authorList>
            <person name="Feng X."/>
        </authorList>
    </citation>
    <scope>NUCLEOTIDE SEQUENCE</scope>
    <source>
        <strain evidence="1">KCTC 13126</strain>
    </source>
</reference>
<organism evidence="1 2">
    <name type="scientific">Pelagicoccus mobilis</name>
    <dbReference type="NCBI Taxonomy" id="415221"/>
    <lineage>
        <taxon>Bacteria</taxon>
        <taxon>Pseudomonadati</taxon>
        <taxon>Verrucomicrobiota</taxon>
        <taxon>Opitutia</taxon>
        <taxon>Puniceicoccales</taxon>
        <taxon>Pelagicoccaceae</taxon>
        <taxon>Pelagicoccus</taxon>
    </lineage>
</organism>
<proteinExistence type="predicted"/>
<keyword evidence="2" id="KW-1185">Reference proteome</keyword>
<evidence type="ECO:0000313" key="2">
    <source>
        <dbReference type="Proteomes" id="UP000617628"/>
    </source>
</evidence>
<gene>
    <name evidence="1" type="ORF">JIN87_10470</name>
</gene>
<dbReference type="RefSeq" id="WP_200355510.1">
    <property type="nucleotide sequence ID" value="NZ_JAENIL010000016.1"/>
</dbReference>
<dbReference type="Proteomes" id="UP000617628">
    <property type="component" value="Unassembled WGS sequence"/>
</dbReference>
<name>A0A934VQV3_9BACT</name>